<organism evidence="1 2">
    <name type="scientific">Gossypium gossypioides</name>
    <name type="common">Mexican cotton</name>
    <name type="synonym">Selera gossypioides</name>
    <dbReference type="NCBI Taxonomy" id="34282"/>
    <lineage>
        <taxon>Eukaryota</taxon>
        <taxon>Viridiplantae</taxon>
        <taxon>Streptophyta</taxon>
        <taxon>Embryophyta</taxon>
        <taxon>Tracheophyta</taxon>
        <taxon>Spermatophyta</taxon>
        <taxon>Magnoliopsida</taxon>
        <taxon>eudicotyledons</taxon>
        <taxon>Gunneridae</taxon>
        <taxon>Pentapetalae</taxon>
        <taxon>rosids</taxon>
        <taxon>malvids</taxon>
        <taxon>Malvales</taxon>
        <taxon>Malvaceae</taxon>
        <taxon>Malvoideae</taxon>
        <taxon>Gossypium</taxon>
    </lineage>
</organism>
<evidence type="ECO:0000313" key="1">
    <source>
        <dbReference type="EMBL" id="MBA0751763.1"/>
    </source>
</evidence>
<dbReference type="AlphaFoldDB" id="A0A7J9CTF6"/>
<sequence length="43" mass="4991">MEKVLLANTIGNETWKPLSSPFVRINFDAAFNRNDIILVQDLW</sequence>
<gene>
    <name evidence="1" type="ORF">Gogos_000667</name>
</gene>
<protein>
    <submittedName>
        <fullName evidence="1">Uncharacterized protein</fullName>
    </submittedName>
</protein>
<dbReference type="EMBL" id="JABEZY010000013">
    <property type="protein sequence ID" value="MBA0751763.1"/>
    <property type="molecule type" value="Genomic_DNA"/>
</dbReference>
<reference evidence="1 2" key="1">
    <citation type="journal article" date="2019" name="Genome Biol. Evol.">
        <title>Insights into the evolution of the New World diploid cottons (Gossypium, subgenus Houzingenia) based on genome sequencing.</title>
        <authorList>
            <person name="Grover C.E."/>
            <person name="Arick M.A. 2nd"/>
            <person name="Thrash A."/>
            <person name="Conover J.L."/>
            <person name="Sanders W.S."/>
            <person name="Peterson D.G."/>
            <person name="Frelichowski J.E."/>
            <person name="Scheffler J.A."/>
            <person name="Scheffler B.E."/>
            <person name="Wendel J.F."/>
        </authorList>
    </citation>
    <scope>NUCLEOTIDE SEQUENCE [LARGE SCALE GENOMIC DNA]</scope>
    <source>
        <strain evidence="1">5</strain>
        <tissue evidence="1">Leaf</tissue>
    </source>
</reference>
<proteinExistence type="predicted"/>
<comment type="caution">
    <text evidence="1">The sequence shown here is derived from an EMBL/GenBank/DDBJ whole genome shotgun (WGS) entry which is preliminary data.</text>
</comment>
<evidence type="ECO:0000313" key="2">
    <source>
        <dbReference type="Proteomes" id="UP000593579"/>
    </source>
</evidence>
<dbReference type="Proteomes" id="UP000593579">
    <property type="component" value="Unassembled WGS sequence"/>
</dbReference>
<accession>A0A7J9CTF6</accession>
<name>A0A7J9CTF6_GOSGO</name>
<keyword evidence="2" id="KW-1185">Reference proteome</keyword>